<sequence>MARFLSKRKVVRRRPVKRRAVGRRRLPKRGVLRRTRRGIRRRRVYGRRRGAIVASRSPAICLTTLVNKFTQTYSDTLSATNPFPTIRELDLDSQMLPVNSTGGTTSAGNELAISIMNRYRQTKLVSIHVKVNNYRVIKQNRSVCPAITTPAVPAIQQVTTTELPVAGLFSYKKNNTGNFYTSGTEALTAVEEVFKHRRMTRTSKISYSHKLPSYKMDGISGYVNLGLNNPPISFPAYQERYGANKFINVSGTPVPRFHSMNLFLKPDTPYGTSVYASILEDCVLSQEMDVEIKTVWSNSIPYVLPGTV</sequence>
<reference evidence="2" key="1">
    <citation type="submission" date="2020-10" db="EMBL/GenBank/DDBJ databases">
        <title>CRESS DNA virus dark matter in the feces of wild birds.</title>
        <authorList>
            <person name="Yang S."/>
            <person name="Zhang W."/>
        </authorList>
    </citation>
    <scope>NUCLEOTIDE SEQUENCE</scope>
    <source>
        <strain evidence="2">Rfb198cir2</strain>
    </source>
</reference>
<evidence type="ECO:0008006" key="3">
    <source>
        <dbReference type="Google" id="ProtNLM"/>
    </source>
</evidence>
<name>A0A8A4XC84_9VIRU</name>
<organism evidence="2">
    <name type="scientific">Tarsiger cyanurus CRESS-DNA-virus sp</name>
    <dbReference type="NCBI Taxonomy" id="2815060"/>
    <lineage>
        <taxon>Viruses</taxon>
        <taxon>Monodnaviria</taxon>
        <taxon>Shotokuvirae</taxon>
        <taxon>Cressdnaviricota</taxon>
    </lineage>
</organism>
<protein>
    <recommendedName>
        <fullName evidence="3">Capsid protein</fullName>
    </recommendedName>
</protein>
<evidence type="ECO:0000256" key="1">
    <source>
        <dbReference type="SAM" id="MobiDB-lite"/>
    </source>
</evidence>
<accession>A0A8A4XC84</accession>
<dbReference type="EMBL" id="MW182792">
    <property type="protein sequence ID" value="QTE03442.1"/>
    <property type="molecule type" value="Genomic_DNA"/>
</dbReference>
<proteinExistence type="predicted"/>
<feature type="region of interest" description="Disordered" evidence="1">
    <location>
        <begin position="1"/>
        <end position="34"/>
    </location>
</feature>
<evidence type="ECO:0000313" key="2">
    <source>
        <dbReference type="EMBL" id="QTE03442.1"/>
    </source>
</evidence>